<proteinExistence type="predicted"/>
<accession>A0A4V6MBD0</accession>
<protein>
    <submittedName>
        <fullName evidence="2">Sugar ABC transporter substrate-binding protein</fullName>
    </submittedName>
</protein>
<organism evidence="2 3">
    <name type="scientific">Natrinema versiforme</name>
    <dbReference type="NCBI Taxonomy" id="88724"/>
    <lineage>
        <taxon>Archaea</taxon>
        <taxon>Methanobacteriati</taxon>
        <taxon>Methanobacteriota</taxon>
        <taxon>Stenosarchaea group</taxon>
        <taxon>Halobacteria</taxon>
        <taxon>Halobacteriales</taxon>
        <taxon>Natrialbaceae</taxon>
        <taxon>Natrinema</taxon>
    </lineage>
</organism>
<sequence>MSTEQPGTDVFEEIDPDPDAVLAEFGVESPDELAAEGGAHDTVPDDRIDVDDTTAAELFADLEAQATETRAAELEDRDSDGSTDSTDSTDAPADQIDGASPSEFEEFEAAVVAGREDEGLVESTAAELNAVAERVVGSDETAAADETEAPLESGVILEAEAPTGSEEPAAADEGDGEPVPEARSAAGTDTRDTARSDDSASDRSLTVSHATADELELVGPDPTTTRIDTDAFGRAGADGN</sequence>
<dbReference type="RefSeq" id="WP_138243338.1">
    <property type="nucleotide sequence ID" value="NZ_CP040330.1"/>
</dbReference>
<evidence type="ECO:0000313" key="2">
    <source>
        <dbReference type="EMBL" id="QCS40810.1"/>
    </source>
</evidence>
<feature type="region of interest" description="Disordered" evidence="1">
    <location>
        <begin position="67"/>
        <end position="103"/>
    </location>
</feature>
<dbReference type="KEGG" id="nvr:FEJ81_00045"/>
<evidence type="ECO:0000313" key="3">
    <source>
        <dbReference type="Proteomes" id="UP000302218"/>
    </source>
</evidence>
<feature type="region of interest" description="Disordered" evidence="1">
    <location>
        <begin position="135"/>
        <end position="240"/>
    </location>
</feature>
<feature type="compositionally biased region" description="Acidic residues" evidence="1">
    <location>
        <begin position="169"/>
        <end position="178"/>
    </location>
</feature>
<dbReference type="OrthoDB" id="177949at2157"/>
<gene>
    <name evidence="2" type="ORF">FEJ81_00045</name>
</gene>
<feature type="compositionally biased region" description="Basic and acidic residues" evidence="1">
    <location>
        <begin position="189"/>
        <end position="201"/>
    </location>
</feature>
<dbReference type="GeneID" id="40263614"/>
<reference evidence="3" key="1">
    <citation type="submission" date="2019-05" db="EMBL/GenBank/DDBJ databases">
        <title>Genome sequence and methylation pattern of the halophilic Archaeon Natrinema versiforme BOL5-4.</title>
        <authorList>
            <person name="DasSarma P."/>
            <person name="Anton B.P."/>
            <person name="DasSarma S.L."/>
            <person name="Martinez F.L."/>
            <person name="Guzman D."/>
            <person name="Roberts R.J."/>
            <person name="DasSarma S."/>
        </authorList>
    </citation>
    <scope>NUCLEOTIDE SEQUENCE [LARGE SCALE GENOMIC DNA]</scope>
    <source>
        <strain evidence="3">BOL5-4</strain>
    </source>
</reference>
<dbReference type="Proteomes" id="UP000302218">
    <property type="component" value="Chromosome"/>
</dbReference>
<name>A0A4V6MBD0_9EURY</name>
<dbReference type="AlphaFoldDB" id="A0A4V6MBD0"/>
<evidence type="ECO:0000256" key="1">
    <source>
        <dbReference type="SAM" id="MobiDB-lite"/>
    </source>
</evidence>
<dbReference type="EMBL" id="CP040330">
    <property type="protein sequence ID" value="QCS40810.1"/>
    <property type="molecule type" value="Genomic_DNA"/>
</dbReference>